<organism evidence="1 2">
    <name type="scientific">Leptospira inadai serovar Lyme</name>
    <dbReference type="NCBI Taxonomy" id="293084"/>
    <lineage>
        <taxon>Bacteria</taxon>
        <taxon>Pseudomonadati</taxon>
        <taxon>Spirochaetota</taxon>
        <taxon>Spirochaetia</taxon>
        <taxon>Leptospirales</taxon>
        <taxon>Leptospiraceae</taxon>
        <taxon>Leptospira</taxon>
    </lineage>
</organism>
<dbReference type="PROSITE" id="PS51257">
    <property type="entry name" value="PROKAR_LIPOPROTEIN"/>
    <property type="match status" value="1"/>
</dbReference>
<evidence type="ECO:0008006" key="3">
    <source>
        <dbReference type="Google" id="ProtNLM"/>
    </source>
</evidence>
<dbReference type="EMBL" id="MCRM02000035">
    <property type="protein sequence ID" value="PNV72140.1"/>
    <property type="molecule type" value="Genomic_DNA"/>
</dbReference>
<proteinExistence type="predicted"/>
<keyword evidence="2" id="KW-1185">Reference proteome</keyword>
<sequence length="230" mass="26073">MKIGSLLVGAALFVSCSTHQTWIYKANPKPVNAPALSKDSVIIVPFNDQRQSNNDNKTALYMVPLMPFGWANYEAPEGVPRHITSGLWQNYKPVEDYAKALAIELENAELFREASFDNKKGDKYYIQGTIVNTGYKGKMFSYLLSIWGPLLWFVGLPAVTVENSLTLELSLMNHKTKKTLFSKKYTATPFSEVGWIYDLPNDFRYAEMVKEIYGQFVTDLKTTFPKGLKD</sequence>
<reference evidence="1" key="1">
    <citation type="submission" date="2018-01" db="EMBL/GenBank/DDBJ databases">
        <title>Genomic characterization of Leptospira inadai serogroup Lyme isolated from captured rat in Brazil and comparative analysis with human reference strain.</title>
        <authorList>
            <person name="Moreno L.Z."/>
            <person name="Loureiro A.P."/>
            <person name="Miraglia F."/>
            <person name="Kremer F.S."/>
            <person name="Eslabao M.R."/>
            <person name="Dellagostin O.A."/>
            <person name="Lilenbaum W."/>
            <person name="Moreno A.M."/>
        </authorList>
    </citation>
    <scope>NUCLEOTIDE SEQUENCE [LARGE SCALE GENOMIC DNA]</scope>
    <source>
        <strain evidence="1">M34/99</strain>
    </source>
</reference>
<gene>
    <name evidence="1" type="ORF">BES34_019935</name>
</gene>
<evidence type="ECO:0000313" key="1">
    <source>
        <dbReference type="EMBL" id="PNV72140.1"/>
    </source>
</evidence>
<accession>A0ABX4YDP8</accession>
<dbReference type="Proteomes" id="UP000094669">
    <property type="component" value="Unassembled WGS sequence"/>
</dbReference>
<protein>
    <recommendedName>
        <fullName evidence="3">Lipoprotein</fullName>
    </recommendedName>
</protein>
<evidence type="ECO:0000313" key="2">
    <source>
        <dbReference type="Proteomes" id="UP000094669"/>
    </source>
</evidence>
<name>A0ABX4YDP8_9LEPT</name>
<comment type="caution">
    <text evidence="1">The sequence shown here is derived from an EMBL/GenBank/DDBJ whole genome shotgun (WGS) entry which is preliminary data.</text>
</comment>